<dbReference type="InterPro" id="IPR051598">
    <property type="entry name" value="TSUP/Inactive_protease-like"/>
</dbReference>
<dbReference type="PANTHER" id="PTHR43701:SF2">
    <property type="entry name" value="MEMBRANE TRANSPORTER PROTEIN YJNA-RELATED"/>
    <property type="match status" value="1"/>
</dbReference>
<dbReference type="EMBL" id="CP047652">
    <property type="protein sequence ID" value="QHI95281.1"/>
    <property type="molecule type" value="Genomic_DNA"/>
</dbReference>
<keyword evidence="7" id="KW-1185">Reference proteome</keyword>
<dbReference type="InterPro" id="IPR002781">
    <property type="entry name" value="TM_pro_TauE-like"/>
</dbReference>
<evidence type="ECO:0000313" key="7">
    <source>
        <dbReference type="Proteomes" id="UP000463975"/>
    </source>
</evidence>
<keyword evidence="5" id="KW-1003">Cell membrane</keyword>
<dbReference type="Pfam" id="PF01925">
    <property type="entry name" value="TauE"/>
    <property type="match status" value="1"/>
</dbReference>
<dbReference type="KEGG" id="bomb:GT348_02430"/>
<evidence type="ECO:0000256" key="3">
    <source>
        <dbReference type="ARBA" id="ARBA00022989"/>
    </source>
</evidence>
<evidence type="ECO:0000313" key="6">
    <source>
        <dbReference type="EMBL" id="QHI95281.1"/>
    </source>
</evidence>
<feature type="transmembrane region" description="Helical" evidence="5">
    <location>
        <begin position="212"/>
        <end position="231"/>
    </location>
</feature>
<feature type="transmembrane region" description="Helical" evidence="5">
    <location>
        <begin position="6"/>
        <end position="36"/>
    </location>
</feature>
<dbReference type="Proteomes" id="UP000463975">
    <property type="component" value="Chromosome"/>
</dbReference>
<feature type="transmembrane region" description="Helical" evidence="5">
    <location>
        <begin position="73"/>
        <end position="92"/>
    </location>
</feature>
<dbReference type="PANTHER" id="PTHR43701">
    <property type="entry name" value="MEMBRANE TRANSPORTER PROTEIN MJ0441-RELATED"/>
    <property type="match status" value="1"/>
</dbReference>
<dbReference type="AlphaFoldDB" id="A0A6P1NKA0"/>
<name>A0A6P1NKA0_9PROT</name>
<organism evidence="6 7">
    <name type="scientific">Aristophania vespae</name>
    <dbReference type="NCBI Taxonomy" id="2697033"/>
    <lineage>
        <taxon>Bacteria</taxon>
        <taxon>Pseudomonadati</taxon>
        <taxon>Pseudomonadota</taxon>
        <taxon>Alphaproteobacteria</taxon>
        <taxon>Acetobacterales</taxon>
        <taxon>Acetobacteraceae</taxon>
        <taxon>Aristophania</taxon>
    </lineage>
</organism>
<keyword evidence="2 5" id="KW-0812">Transmembrane</keyword>
<feature type="transmembrane region" description="Helical" evidence="5">
    <location>
        <begin position="104"/>
        <end position="122"/>
    </location>
</feature>
<accession>A0A6P1NKA0</accession>
<keyword evidence="4 5" id="KW-0472">Membrane</keyword>
<proteinExistence type="inferred from homology"/>
<keyword evidence="3 5" id="KW-1133">Transmembrane helix</keyword>
<comment type="subcellular location">
    <subcellularLocation>
        <location evidence="5">Cell membrane</location>
        <topology evidence="5">Multi-pass membrane protein</topology>
    </subcellularLocation>
    <subcellularLocation>
        <location evidence="1">Membrane</location>
        <topology evidence="1">Multi-pass membrane protein</topology>
    </subcellularLocation>
</comment>
<reference evidence="6 7" key="1">
    <citation type="submission" date="2020-01" db="EMBL/GenBank/DDBJ databases">
        <title>Genome sequencing of strain KACC 21507.</title>
        <authorList>
            <person name="Heo J."/>
            <person name="Kim S.-J."/>
            <person name="Kim J.-S."/>
            <person name="Hong S.-B."/>
            <person name="Kwon S.-W."/>
        </authorList>
    </citation>
    <scope>NUCLEOTIDE SEQUENCE [LARGE SCALE GENOMIC DNA]</scope>
    <source>
        <strain evidence="6 7">KACC 21507</strain>
    </source>
</reference>
<evidence type="ECO:0000256" key="1">
    <source>
        <dbReference type="ARBA" id="ARBA00004141"/>
    </source>
</evidence>
<evidence type="ECO:0000256" key="5">
    <source>
        <dbReference type="RuleBase" id="RU363041"/>
    </source>
</evidence>
<feature type="transmembrane region" description="Helical" evidence="5">
    <location>
        <begin position="143"/>
        <end position="175"/>
    </location>
</feature>
<evidence type="ECO:0000256" key="4">
    <source>
        <dbReference type="ARBA" id="ARBA00023136"/>
    </source>
</evidence>
<protein>
    <recommendedName>
        <fullName evidence="5">Probable membrane transporter protein</fullName>
    </recommendedName>
</protein>
<evidence type="ECO:0000256" key="2">
    <source>
        <dbReference type="ARBA" id="ARBA00022692"/>
    </source>
</evidence>
<dbReference type="RefSeq" id="WP_160618359.1">
    <property type="nucleotide sequence ID" value="NZ_CP047652.1"/>
</dbReference>
<feature type="transmembrane region" description="Helical" evidence="5">
    <location>
        <begin position="238"/>
        <end position="254"/>
    </location>
</feature>
<sequence>MVHGWVYTIFGLLVGFLVGMTGVGGGSLMTPLLILFCGIKPHMAVGTDLFYAAITKLSGTALNRHLGTIDWKIVLWLMLGSVPASILCLTFIDNIDGSDFLTHIIRIVLGFSLLLTAPAVIFRPQLHDWAQRHALNGIARVRLLTCLLGFVLGVMVTLSSVGAGAIGMAVLLILYPASSFRVLVATDIAHAVPLTLIAGGGHWLTGAVDIGVLWRLLAGSIPGIMLGTICVGRLNETFQRWFMGILLIIIGLHII</sequence>
<comment type="similarity">
    <text evidence="5">Belongs to the 4-toluene sulfonate uptake permease (TSUP) (TC 2.A.102) family.</text>
</comment>
<gene>
    <name evidence="6" type="ORF">GT348_02430</name>
</gene>
<dbReference type="GO" id="GO:0005886">
    <property type="term" value="C:plasma membrane"/>
    <property type="evidence" value="ECO:0007669"/>
    <property type="project" value="UniProtKB-SubCell"/>
</dbReference>